<accession>M1PC05</accession>
<dbReference type="KEGG" id="dsf:UWK_00712"/>
<reference evidence="3" key="1">
    <citation type="journal article" date="2013" name="Stand. Genomic Sci.">
        <title>Complete genome sequence of Desulfocapsa sulfexigens, a marine deltaproteobacterium specialized in disproportionating inorganic sulfur compounds.</title>
        <authorList>
            <person name="Finster K.W."/>
            <person name="Kjeldsen K.U."/>
            <person name="Kube M."/>
            <person name="Reinhardt R."/>
            <person name="Mussmann M."/>
            <person name="Amann R."/>
            <person name="Schreiber L."/>
        </authorList>
    </citation>
    <scope>NUCLEOTIDE SEQUENCE [LARGE SCALE GENOMIC DNA]</scope>
    <source>
        <strain evidence="3">DSM 10523 / SB164P1</strain>
    </source>
</reference>
<dbReference type="AlphaFoldDB" id="M1PC05"/>
<dbReference type="PATRIC" id="fig|1167006.5.peg.808"/>
<feature type="transmembrane region" description="Helical" evidence="1">
    <location>
        <begin position="263"/>
        <end position="280"/>
    </location>
</feature>
<gene>
    <name evidence="2" type="ordered locus">UWK_00712</name>
</gene>
<feature type="transmembrane region" description="Helical" evidence="1">
    <location>
        <begin position="65"/>
        <end position="87"/>
    </location>
</feature>
<evidence type="ECO:0000256" key="1">
    <source>
        <dbReference type="SAM" id="Phobius"/>
    </source>
</evidence>
<keyword evidence="1" id="KW-0472">Membrane</keyword>
<organism evidence="2 3">
    <name type="scientific">Desulfocapsa sulfexigens (strain DSM 10523 / SB164P1)</name>
    <dbReference type="NCBI Taxonomy" id="1167006"/>
    <lineage>
        <taxon>Bacteria</taxon>
        <taxon>Pseudomonadati</taxon>
        <taxon>Thermodesulfobacteriota</taxon>
        <taxon>Desulfobulbia</taxon>
        <taxon>Desulfobulbales</taxon>
        <taxon>Desulfocapsaceae</taxon>
        <taxon>Desulfocapsa</taxon>
    </lineage>
</organism>
<dbReference type="EMBL" id="CP003985">
    <property type="protein sequence ID" value="AGF77290.1"/>
    <property type="molecule type" value="Genomic_DNA"/>
</dbReference>
<feature type="transmembrane region" description="Helical" evidence="1">
    <location>
        <begin position="176"/>
        <end position="195"/>
    </location>
</feature>
<dbReference type="RefSeq" id="WP_015402986.1">
    <property type="nucleotide sequence ID" value="NC_020304.1"/>
</dbReference>
<dbReference type="eggNOG" id="ENOG502ZBRA">
    <property type="taxonomic scope" value="Bacteria"/>
</dbReference>
<dbReference type="HOGENOM" id="CLU_064255_0_0_7"/>
<keyword evidence="1" id="KW-1133">Transmembrane helix</keyword>
<evidence type="ECO:0000313" key="2">
    <source>
        <dbReference type="EMBL" id="AGF77290.1"/>
    </source>
</evidence>
<keyword evidence="3" id="KW-1185">Reference proteome</keyword>
<feature type="transmembrane region" description="Helical" evidence="1">
    <location>
        <begin position="207"/>
        <end position="227"/>
    </location>
</feature>
<feature type="transmembrane region" description="Helical" evidence="1">
    <location>
        <begin position="25"/>
        <end position="44"/>
    </location>
</feature>
<evidence type="ECO:0000313" key="3">
    <source>
        <dbReference type="Proteomes" id="UP000011721"/>
    </source>
</evidence>
<dbReference type="Proteomes" id="UP000011721">
    <property type="component" value="Chromosome"/>
</dbReference>
<sequence>MMNRIFELITWIFDPLHHFYEHEKVHRKISFVLVLIFISGLLIIELKRRQLLPAELAPIIPKNHFYAISWAFTMILVLEVISLIFTLPCSFSRSVGKQFEILSLILIRNAFKELSYFQEPVTFIGNEESILHILSNGFGAFLIFALLSVYYKLQKDSYNERDHIDNIFNFVAAKKGVALVLLISFAGMGAHSFYLTTVGIEHTDFFHGFYTLLIITDILVVLIAQCFHPAFYTIFRNSGFALSTLIIRLALVAPVYFDVLLGVAAIILAILLTVISGRMFPGHEYSEMKN</sequence>
<protein>
    <submittedName>
        <fullName evidence="2">Uncharacterized protein</fullName>
    </submittedName>
</protein>
<name>M1PC05_DESSD</name>
<keyword evidence="1" id="KW-0812">Transmembrane</keyword>
<feature type="transmembrane region" description="Helical" evidence="1">
    <location>
        <begin position="130"/>
        <end position="151"/>
    </location>
</feature>
<dbReference type="STRING" id="1167006.UWK_00712"/>
<proteinExistence type="predicted"/>